<evidence type="ECO:0000256" key="2">
    <source>
        <dbReference type="ARBA" id="ARBA00005695"/>
    </source>
</evidence>
<accession>A0ABV4DTD0</accession>
<dbReference type="PANTHER" id="PTHR30290">
    <property type="entry name" value="PERIPLASMIC BINDING COMPONENT OF ABC TRANSPORTER"/>
    <property type="match status" value="1"/>
</dbReference>
<dbReference type="InterPro" id="IPR039424">
    <property type="entry name" value="SBP_5"/>
</dbReference>
<evidence type="ECO:0000313" key="8">
    <source>
        <dbReference type="Proteomes" id="UP001565236"/>
    </source>
</evidence>
<evidence type="ECO:0000256" key="3">
    <source>
        <dbReference type="ARBA" id="ARBA00022448"/>
    </source>
</evidence>
<comment type="subcellular location">
    <subcellularLocation>
        <location evidence="1">Cell membrane</location>
        <topology evidence="1">Lipid-anchor</topology>
    </subcellularLocation>
</comment>
<dbReference type="Pfam" id="PF00496">
    <property type="entry name" value="SBP_bac_5"/>
    <property type="match status" value="1"/>
</dbReference>
<evidence type="ECO:0000256" key="4">
    <source>
        <dbReference type="ARBA" id="ARBA00022729"/>
    </source>
</evidence>
<feature type="signal peptide" evidence="5">
    <location>
        <begin position="1"/>
        <end position="21"/>
    </location>
</feature>
<evidence type="ECO:0000259" key="6">
    <source>
        <dbReference type="Pfam" id="PF00496"/>
    </source>
</evidence>
<dbReference type="InterPro" id="IPR000914">
    <property type="entry name" value="SBP_5_dom"/>
</dbReference>
<keyword evidence="3" id="KW-0813">Transport</keyword>
<evidence type="ECO:0000313" key="7">
    <source>
        <dbReference type="EMBL" id="MEY8663118.1"/>
    </source>
</evidence>
<dbReference type="PROSITE" id="PS51257">
    <property type="entry name" value="PROKAR_LIPOPROTEIN"/>
    <property type="match status" value="1"/>
</dbReference>
<dbReference type="SUPFAM" id="SSF53850">
    <property type="entry name" value="Periplasmic binding protein-like II"/>
    <property type="match status" value="1"/>
</dbReference>
<dbReference type="InterPro" id="IPR023765">
    <property type="entry name" value="SBP_5_CS"/>
</dbReference>
<feature type="domain" description="Solute-binding protein family 5" evidence="6">
    <location>
        <begin position="77"/>
        <end position="463"/>
    </location>
</feature>
<sequence length="545" mass="60455">MKLAKFAKTGAVVALSAIFLAACGKSSNESTADKQVLNWSESAELPTMDLSKATDTVSFSQLNNSLEGLYRIGKNAKIEPGIATKTTVSNDGLTYTFDLRKNAKWSNGDKVTAKDFVYSWQRTVDPKTGSQYAYLFEGIKNATAVMNGEKQPSELGIKADGDYKLVVTLEKNVPYFRLLMGFPAFFPQNQKAVEEYGSKYGTASKYMVYNGPFVLEGWTGSNLSWKLTKNKNYWDKDKVKLNTINYSVNKSSSTAYNLYQSGKVDATALGAEQAKQLKGQTGYLTRKEATTFYLQFNQTKAEFQNLKIRQAISKAVDRDQYVKQVLAGASTPAKGFVSSGLAERNGKDFADAAYVKSGVDYNKAEAKKLFDEGLKELGRDKLEFQILSDDTDGGKKTTEFLQSALTETFGSDKVKITVSNVPFKTRLARSDAGDFDVVMTAWGADFSDPISFLDLMTSDNAQNDGKWKNEEYDRLIEASKTTDVNDPAKRWDDMVKAEKILMENQGVAPIYQRAQPWMIKPSVKNIIYNSAGASYNFKEAYISGN</sequence>
<dbReference type="CDD" id="cd08504">
    <property type="entry name" value="PBP2_OppA"/>
    <property type="match status" value="1"/>
</dbReference>
<keyword evidence="4 5" id="KW-0732">Signal</keyword>
<gene>
    <name evidence="7" type="ORF">AALT52_09610</name>
</gene>
<dbReference type="Gene3D" id="3.40.190.10">
    <property type="entry name" value="Periplasmic binding protein-like II"/>
    <property type="match status" value="1"/>
</dbReference>
<dbReference type="PANTHER" id="PTHR30290:SF10">
    <property type="entry name" value="PERIPLASMIC OLIGOPEPTIDE-BINDING PROTEIN-RELATED"/>
    <property type="match status" value="1"/>
</dbReference>
<feature type="chain" id="PRO_5046593719" evidence="5">
    <location>
        <begin position="22"/>
        <end position="545"/>
    </location>
</feature>
<name>A0ABV4DTD0_9LACO</name>
<evidence type="ECO:0000256" key="1">
    <source>
        <dbReference type="ARBA" id="ARBA00004193"/>
    </source>
</evidence>
<dbReference type="PIRSF" id="PIRSF002741">
    <property type="entry name" value="MppA"/>
    <property type="match status" value="1"/>
</dbReference>
<dbReference type="InterPro" id="IPR030678">
    <property type="entry name" value="Peptide/Ni-bd"/>
</dbReference>
<dbReference type="Proteomes" id="UP001565236">
    <property type="component" value="Unassembled WGS sequence"/>
</dbReference>
<comment type="caution">
    <text evidence="7">The sequence shown here is derived from an EMBL/GenBank/DDBJ whole genome shotgun (WGS) entry which is preliminary data.</text>
</comment>
<comment type="similarity">
    <text evidence="2">Belongs to the bacterial solute-binding protein 5 family.</text>
</comment>
<keyword evidence="8" id="KW-1185">Reference proteome</keyword>
<dbReference type="PROSITE" id="PS01040">
    <property type="entry name" value="SBP_BACTERIAL_5"/>
    <property type="match status" value="1"/>
</dbReference>
<dbReference type="Gene3D" id="3.10.105.10">
    <property type="entry name" value="Dipeptide-binding Protein, Domain 3"/>
    <property type="match status" value="1"/>
</dbReference>
<dbReference type="RefSeq" id="WP_369943184.1">
    <property type="nucleotide sequence ID" value="NZ_JBCLUF010000046.1"/>
</dbReference>
<dbReference type="Gene3D" id="3.90.76.10">
    <property type="entry name" value="Dipeptide-binding Protein, Domain 1"/>
    <property type="match status" value="1"/>
</dbReference>
<dbReference type="EMBL" id="JBCLUF010000046">
    <property type="protein sequence ID" value="MEY8663118.1"/>
    <property type="molecule type" value="Genomic_DNA"/>
</dbReference>
<organism evidence="7 8">
    <name type="scientific">Ligilactobacillus faecis</name>
    <dbReference type="NCBI Taxonomy" id="762833"/>
    <lineage>
        <taxon>Bacteria</taxon>
        <taxon>Bacillati</taxon>
        <taxon>Bacillota</taxon>
        <taxon>Bacilli</taxon>
        <taxon>Lactobacillales</taxon>
        <taxon>Lactobacillaceae</taxon>
        <taxon>Ligilactobacillus</taxon>
    </lineage>
</organism>
<evidence type="ECO:0000256" key="5">
    <source>
        <dbReference type="SAM" id="SignalP"/>
    </source>
</evidence>
<protein>
    <submittedName>
        <fullName evidence="7">Peptide ABC transporter substrate-binding protein</fullName>
    </submittedName>
</protein>
<reference evidence="7 8" key="1">
    <citation type="submission" date="2024-03" db="EMBL/GenBank/DDBJ databases">
        <title>Mouse gut bacterial collection (mGBC) of GemPharmatech.</title>
        <authorList>
            <person name="He Y."/>
            <person name="Dong L."/>
            <person name="Wu D."/>
            <person name="Gao X."/>
            <person name="Lin Z."/>
        </authorList>
    </citation>
    <scope>NUCLEOTIDE SEQUENCE [LARGE SCALE GENOMIC DNA]</scope>
    <source>
        <strain evidence="7 8">15-30</strain>
    </source>
</reference>
<proteinExistence type="inferred from homology"/>